<organism evidence="14 15">
    <name type="scientific">Cinchona calisaya</name>
    <dbReference type="NCBI Taxonomy" id="153742"/>
    <lineage>
        <taxon>Eukaryota</taxon>
        <taxon>Viridiplantae</taxon>
        <taxon>Streptophyta</taxon>
        <taxon>Embryophyta</taxon>
        <taxon>Tracheophyta</taxon>
        <taxon>Spermatophyta</taxon>
        <taxon>Magnoliopsida</taxon>
        <taxon>eudicotyledons</taxon>
        <taxon>Gunneridae</taxon>
        <taxon>Pentapetalae</taxon>
        <taxon>asterids</taxon>
        <taxon>lamiids</taxon>
        <taxon>Gentianales</taxon>
        <taxon>Rubiaceae</taxon>
        <taxon>Cinchonoideae</taxon>
        <taxon>Cinchoneae</taxon>
        <taxon>Cinchona</taxon>
    </lineage>
</organism>
<evidence type="ECO:0000256" key="6">
    <source>
        <dbReference type="ARBA" id="ARBA00022781"/>
    </source>
</evidence>
<comment type="catalytic activity">
    <reaction evidence="13">
        <text>ATP + H2O + 4 H(+)(in) = ADP + phosphate + 5 H(+)(out)</text>
        <dbReference type="Rhea" id="RHEA:57720"/>
        <dbReference type="ChEBI" id="CHEBI:15377"/>
        <dbReference type="ChEBI" id="CHEBI:15378"/>
        <dbReference type="ChEBI" id="CHEBI:30616"/>
        <dbReference type="ChEBI" id="CHEBI:43474"/>
        <dbReference type="ChEBI" id="CHEBI:456216"/>
        <dbReference type="EC" id="7.1.2.2"/>
    </reaction>
</comment>
<comment type="caution">
    <text evidence="14">The sequence shown here is derived from an EMBL/GenBank/DDBJ whole genome shotgun (WGS) entry which is preliminary data.</text>
</comment>
<dbReference type="GO" id="GO:1902600">
    <property type="term" value="P:proton transmembrane transport"/>
    <property type="evidence" value="ECO:0007669"/>
    <property type="project" value="UniProtKB-KW"/>
</dbReference>
<reference evidence="14 15" key="1">
    <citation type="submission" date="2024-11" db="EMBL/GenBank/DDBJ databases">
        <title>A near-complete genome assembly of Cinchona calisaya.</title>
        <authorList>
            <person name="Lian D.C."/>
            <person name="Zhao X.W."/>
            <person name="Wei L."/>
        </authorList>
    </citation>
    <scope>NUCLEOTIDE SEQUENCE [LARGE SCALE GENOMIC DNA]</scope>
    <source>
        <tissue evidence="14">Nenye</tissue>
    </source>
</reference>
<keyword evidence="10" id="KW-0472">Membrane</keyword>
<evidence type="ECO:0000256" key="10">
    <source>
        <dbReference type="ARBA" id="ARBA00023136"/>
    </source>
</evidence>
<keyword evidence="8" id="KW-1278">Translocase</keyword>
<keyword evidence="15" id="KW-1185">Reference proteome</keyword>
<evidence type="ECO:0000256" key="2">
    <source>
        <dbReference type="ARBA" id="ARBA00008936"/>
    </source>
</evidence>
<evidence type="ECO:0000256" key="3">
    <source>
        <dbReference type="ARBA" id="ARBA00012473"/>
    </source>
</evidence>
<keyword evidence="6" id="KW-0375">Hydrogen ion transport</keyword>
<gene>
    <name evidence="14" type="ORF">ACH5RR_032771</name>
</gene>
<dbReference type="PANTHER" id="PTHR15184:SF71">
    <property type="entry name" value="ATP SYNTHASE SUBUNIT BETA, MITOCHONDRIAL"/>
    <property type="match status" value="1"/>
</dbReference>
<keyword evidence="9" id="KW-0406">Ion transport</keyword>
<evidence type="ECO:0000256" key="1">
    <source>
        <dbReference type="ARBA" id="ARBA00004170"/>
    </source>
</evidence>
<dbReference type="InterPro" id="IPR027417">
    <property type="entry name" value="P-loop_NTPase"/>
</dbReference>
<dbReference type="InterPro" id="IPR024034">
    <property type="entry name" value="ATPase_F1/V1_b/a_C"/>
</dbReference>
<dbReference type="EMBL" id="JBJUIK010000013">
    <property type="protein sequence ID" value="KAL3507389.1"/>
    <property type="molecule type" value="Genomic_DNA"/>
</dbReference>
<proteinExistence type="inferred from homology"/>
<evidence type="ECO:0000256" key="8">
    <source>
        <dbReference type="ARBA" id="ARBA00022967"/>
    </source>
</evidence>
<keyword evidence="7" id="KW-0067">ATP-binding</keyword>
<comment type="subcellular location">
    <subcellularLocation>
        <location evidence="1">Membrane</location>
        <topology evidence="1">Peripheral membrane protein</topology>
    </subcellularLocation>
</comment>
<dbReference type="Gene3D" id="3.40.50.300">
    <property type="entry name" value="P-loop containing nucleotide triphosphate hydrolases"/>
    <property type="match status" value="1"/>
</dbReference>
<name>A0ABD2YJ06_9GENT</name>
<dbReference type="InterPro" id="IPR050053">
    <property type="entry name" value="ATPase_alpha/beta_chains"/>
</dbReference>
<dbReference type="PANTHER" id="PTHR15184">
    <property type="entry name" value="ATP SYNTHASE"/>
    <property type="match status" value="1"/>
</dbReference>
<dbReference type="Proteomes" id="UP001630127">
    <property type="component" value="Unassembled WGS sequence"/>
</dbReference>
<keyword evidence="11" id="KW-0139">CF(1)</keyword>
<dbReference type="Gene3D" id="1.10.1140.10">
    <property type="entry name" value="Bovine Mitochondrial F1-atpase, Atp Synthase Beta Chain, Chain D, domain 3"/>
    <property type="match status" value="1"/>
</dbReference>
<dbReference type="GO" id="GO:0005524">
    <property type="term" value="F:ATP binding"/>
    <property type="evidence" value="ECO:0007669"/>
    <property type="project" value="UniProtKB-KW"/>
</dbReference>
<dbReference type="AlphaFoldDB" id="A0ABD2YJ06"/>
<dbReference type="GO" id="GO:0045259">
    <property type="term" value="C:proton-transporting ATP synthase complex"/>
    <property type="evidence" value="ECO:0007669"/>
    <property type="project" value="UniProtKB-KW"/>
</dbReference>
<evidence type="ECO:0000256" key="13">
    <source>
        <dbReference type="ARBA" id="ARBA00048383"/>
    </source>
</evidence>
<evidence type="ECO:0000313" key="15">
    <source>
        <dbReference type="Proteomes" id="UP001630127"/>
    </source>
</evidence>
<evidence type="ECO:0000256" key="9">
    <source>
        <dbReference type="ARBA" id="ARBA00023065"/>
    </source>
</evidence>
<dbReference type="EC" id="7.1.2.2" evidence="3"/>
<comment type="similarity">
    <text evidence="2">Belongs to the ATPase alpha/beta chains family.</text>
</comment>
<keyword evidence="12" id="KW-0066">ATP synthesis</keyword>
<protein>
    <recommendedName>
        <fullName evidence="3">H(+)-transporting two-sector ATPase</fullName>
        <ecNumber evidence="3">7.1.2.2</ecNumber>
    </recommendedName>
</protein>
<keyword evidence="5" id="KW-0547">Nucleotide-binding</keyword>
<keyword evidence="4" id="KW-0813">Transport</keyword>
<evidence type="ECO:0000256" key="5">
    <source>
        <dbReference type="ARBA" id="ARBA00022741"/>
    </source>
</evidence>
<dbReference type="SUPFAM" id="SSF47917">
    <property type="entry name" value="C-terminal domain of alpha and beta subunits of F1 ATP synthase"/>
    <property type="match status" value="1"/>
</dbReference>
<accession>A0ABD2YJ06</accession>
<evidence type="ECO:0000256" key="4">
    <source>
        <dbReference type="ARBA" id="ARBA00022448"/>
    </source>
</evidence>
<evidence type="ECO:0000256" key="7">
    <source>
        <dbReference type="ARBA" id="ARBA00022840"/>
    </source>
</evidence>
<evidence type="ECO:0000256" key="11">
    <source>
        <dbReference type="ARBA" id="ARBA00023196"/>
    </source>
</evidence>
<dbReference type="GO" id="GO:0006754">
    <property type="term" value="P:ATP biosynthetic process"/>
    <property type="evidence" value="ECO:0007669"/>
    <property type="project" value="UniProtKB-KW"/>
</dbReference>
<dbReference type="SUPFAM" id="SSF52540">
    <property type="entry name" value="P-loop containing nucleoside triphosphate hydrolases"/>
    <property type="match status" value="1"/>
</dbReference>
<evidence type="ECO:0000256" key="12">
    <source>
        <dbReference type="ARBA" id="ARBA00023310"/>
    </source>
</evidence>
<evidence type="ECO:0000313" key="14">
    <source>
        <dbReference type="EMBL" id="KAL3507389.1"/>
    </source>
</evidence>
<sequence length="155" mass="17082">MGKTVLIMELINNIAKAHGNVSIFGEVGERTREGNDLCMEMKESGVINEENIAKSKVALVYCQMNEPLGARSEVSTLLGRMPSAVGYQPTLSTEMEVFTDSLGKYVCLAETIRGFQLIVSRQLDGLPEQAFYLVGNIDEATTKAMNLEMENNLKK</sequence>